<dbReference type="EMBL" id="KV448124">
    <property type="protein sequence ID" value="OAX44526.1"/>
    <property type="molecule type" value="Genomic_DNA"/>
</dbReference>
<reference evidence="2 3" key="1">
    <citation type="submission" date="2016-06" db="EMBL/GenBank/DDBJ databases">
        <title>Comparative genomics of the ectomycorrhizal sister species Rhizopogon vinicolor and Rhizopogon vesiculosus (Basidiomycota: Boletales) reveals a divergence of the mating type B locus.</title>
        <authorList>
            <consortium name="DOE Joint Genome Institute"/>
            <person name="Mujic A.B."/>
            <person name="Kuo A."/>
            <person name="Tritt A."/>
            <person name="Lipzen A."/>
            <person name="Chen C."/>
            <person name="Johnson J."/>
            <person name="Sharma A."/>
            <person name="Barry K."/>
            <person name="Grigoriev I.V."/>
            <person name="Spatafora J.W."/>
        </authorList>
    </citation>
    <scope>NUCLEOTIDE SEQUENCE [LARGE SCALE GENOMIC DNA]</scope>
    <source>
        <strain evidence="2 3">AM-OR11-026</strain>
    </source>
</reference>
<dbReference type="CDD" id="cd22209">
    <property type="entry name" value="EMC10"/>
    <property type="match status" value="1"/>
</dbReference>
<organism evidence="2 3">
    <name type="scientific">Rhizopogon vinicolor AM-OR11-026</name>
    <dbReference type="NCBI Taxonomy" id="1314800"/>
    <lineage>
        <taxon>Eukaryota</taxon>
        <taxon>Fungi</taxon>
        <taxon>Dikarya</taxon>
        <taxon>Basidiomycota</taxon>
        <taxon>Agaricomycotina</taxon>
        <taxon>Agaricomycetes</taxon>
        <taxon>Agaricomycetidae</taxon>
        <taxon>Boletales</taxon>
        <taxon>Suillineae</taxon>
        <taxon>Rhizopogonaceae</taxon>
        <taxon>Rhizopogon</taxon>
    </lineage>
</organism>
<dbReference type="PANTHER" id="PTHR39219:SF1">
    <property type="entry name" value="ER MEMBRANE PROTEIN COMPLEX SUBUNIT 10"/>
    <property type="match status" value="1"/>
</dbReference>
<dbReference type="InParanoid" id="A0A1B7NI37"/>
<evidence type="ECO:0008006" key="4">
    <source>
        <dbReference type="Google" id="ProtNLM"/>
    </source>
</evidence>
<dbReference type="PANTHER" id="PTHR39219">
    <property type="entry name" value="ER MEMBRANE PROTEIN COMPLEX SUBUNIT 10"/>
    <property type="match status" value="1"/>
</dbReference>
<keyword evidence="3" id="KW-1185">Reference proteome</keyword>
<dbReference type="AlphaFoldDB" id="A0A1B7NI37"/>
<feature type="signal peptide" evidence="1">
    <location>
        <begin position="1"/>
        <end position="22"/>
    </location>
</feature>
<protein>
    <recommendedName>
        <fullName evidence="4">ER membrane protein complex subunit 10</fullName>
    </recommendedName>
</protein>
<evidence type="ECO:0000256" key="1">
    <source>
        <dbReference type="SAM" id="SignalP"/>
    </source>
</evidence>
<evidence type="ECO:0000313" key="3">
    <source>
        <dbReference type="Proteomes" id="UP000092154"/>
    </source>
</evidence>
<dbReference type="Proteomes" id="UP000092154">
    <property type="component" value="Unassembled WGS sequence"/>
</dbReference>
<evidence type="ECO:0000313" key="2">
    <source>
        <dbReference type="EMBL" id="OAX44526.1"/>
    </source>
</evidence>
<dbReference type="STRING" id="1314800.A0A1B7NI37"/>
<dbReference type="OrthoDB" id="1894652at2759"/>
<accession>A0A1B7NI37</accession>
<keyword evidence="1" id="KW-0732">Signal</keyword>
<gene>
    <name evidence="2" type="ORF">K503DRAFT_788736</name>
</gene>
<feature type="chain" id="PRO_5008598025" description="ER membrane protein complex subunit 10" evidence="1">
    <location>
        <begin position="23"/>
        <end position="242"/>
    </location>
</feature>
<sequence>MQPLISLCLLTLSIFSLPTSKANESSELPIELHLMHRVIHPNLPTTPWSDLGTVILPPFATIQPTGSHASLSLEDSLQDDLAAFAEAVNPNMQGAMYHVAIEHPFSQDVSWVVSSMKACLLPSSTSANVVIHFSAKGEPFAIDYAVSPVPQDGKCPEMSTGTYPAHNASVLLKSPRMPPLYIPSLIPELRVPPPLTPEGEPITPVPEKSFVQKYWIYMVVVLGALLISGPADEPASGDKGGK</sequence>
<proteinExistence type="predicted"/>
<name>A0A1B7NI37_9AGAM</name>